<dbReference type="AlphaFoldDB" id="A0A5B7DV98"/>
<protein>
    <submittedName>
        <fullName evidence="1">Uncharacterized protein</fullName>
    </submittedName>
</protein>
<evidence type="ECO:0000313" key="2">
    <source>
        <dbReference type="Proteomes" id="UP000324222"/>
    </source>
</evidence>
<dbReference type="EMBL" id="VSRR010001386">
    <property type="protein sequence ID" value="MPC24886.1"/>
    <property type="molecule type" value="Genomic_DNA"/>
</dbReference>
<keyword evidence="2" id="KW-1185">Reference proteome</keyword>
<gene>
    <name evidence="1" type="ORF">E2C01_017981</name>
</gene>
<proteinExistence type="predicted"/>
<name>A0A5B7DV98_PORTR</name>
<reference evidence="1 2" key="1">
    <citation type="submission" date="2019-05" db="EMBL/GenBank/DDBJ databases">
        <title>Another draft genome of Portunus trituberculatus and its Hox gene families provides insights of decapod evolution.</title>
        <authorList>
            <person name="Jeong J.-H."/>
            <person name="Song I."/>
            <person name="Kim S."/>
            <person name="Choi T."/>
            <person name="Kim D."/>
            <person name="Ryu S."/>
            <person name="Kim W."/>
        </authorList>
    </citation>
    <scope>NUCLEOTIDE SEQUENCE [LARGE SCALE GENOMIC DNA]</scope>
    <source>
        <tissue evidence="1">Muscle</tissue>
    </source>
</reference>
<comment type="caution">
    <text evidence="1">The sequence shown here is derived from an EMBL/GenBank/DDBJ whole genome shotgun (WGS) entry which is preliminary data.</text>
</comment>
<accession>A0A5B7DV98</accession>
<organism evidence="1 2">
    <name type="scientific">Portunus trituberculatus</name>
    <name type="common">Swimming crab</name>
    <name type="synonym">Neptunus trituberculatus</name>
    <dbReference type="NCBI Taxonomy" id="210409"/>
    <lineage>
        <taxon>Eukaryota</taxon>
        <taxon>Metazoa</taxon>
        <taxon>Ecdysozoa</taxon>
        <taxon>Arthropoda</taxon>
        <taxon>Crustacea</taxon>
        <taxon>Multicrustacea</taxon>
        <taxon>Malacostraca</taxon>
        <taxon>Eumalacostraca</taxon>
        <taxon>Eucarida</taxon>
        <taxon>Decapoda</taxon>
        <taxon>Pleocyemata</taxon>
        <taxon>Brachyura</taxon>
        <taxon>Eubrachyura</taxon>
        <taxon>Portunoidea</taxon>
        <taxon>Portunidae</taxon>
        <taxon>Portuninae</taxon>
        <taxon>Portunus</taxon>
    </lineage>
</organism>
<evidence type="ECO:0000313" key="1">
    <source>
        <dbReference type="EMBL" id="MPC24886.1"/>
    </source>
</evidence>
<sequence>MSTLYHLEDLLKVVTARGHHQFMHWEEFALTCHRGIRVGLLKISRYAASDNATKTSTPKL</sequence>
<dbReference type="Proteomes" id="UP000324222">
    <property type="component" value="Unassembled WGS sequence"/>
</dbReference>